<accession>A0ABV5C695</accession>
<sequence>TTVKPSSADGTWTEGSWESRTLPGKQLNKPVIESSIAGLFASDFLYGSITKPIIEIYDGLCLSLISF</sequence>
<dbReference type="RefSeq" id="WP_375521959.1">
    <property type="nucleotide sequence ID" value="NZ_JBHIRY010000026.1"/>
</dbReference>
<evidence type="ECO:0000256" key="1">
    <source>
        <dbReference type="SAM" id="MobiDB-lite"/>
    </source>
</evidence>
<evidence type="ECO:0000313" key="3">
    <source>
        <dbReference type="Proteomes" id="UP001580430"/>
    </source>
</evidence>
<name>A0ABV5C695_9BACL</name>
<dbReference type="Proteomes" id="UP001580430">
    <property type="component" value="Unassembled WGS sequence"/>
</dbReference>
<keyword evidence="3" id="KW-1185">Reference proteome</keyword>
<comment type="caution">
    <text evidence="2">The sequence shown here is derived from an EMBL/GenBank/DDBJ whole genome shotgun (WGS) entry which is preliminary data.</text>
</comment>
<evidence type="ECO:0000313" key="2">
    <source>
        <dbReference type="EMBL" id="MFB5762875.1"/>
    </source>
</evidence>
<protein>
    <submittedName>
        <fullName evidence="2">Uncharacterized protein</fullName>
    </submittedName>
</protein>
<organism evidence="2 3">
    <name type="scientific">Paenibacillus medicaginis</name>
    <dbReference type="NCBI Taxonomy" id="1470560"/>
    <lineage>
        <taxon>Bacteria</taxon>
        <taxon>Bacillati</taxon>
        <taxon>Bacillota</taxon>
        <taxon>Bacilli</taxon>
        <taxon>Bacillales</taxon>
        <taxon>Paenibacillaceae</taxon>
        <taxon>Paenibacillus</taxon>
    </lineage>
</organism>
<gene>
    <name evidence="2" type="ORF">ACE5LO_21095</name>
</gene>
<reference evidence="2 3" key="1">
    <citation type="submission" date="2024-09" db="EMBL/GenBank/DDBJ databases">
        <title>Paenibacillus zeirhizospherea sp. nov., isolated from surface of the maize (Zea mays) roots in a horticulture field, Hungary.</title>
        <authorList>
            <person name="Marton D."/>
            <person name="Farkas M."/>
            <person name="Bedics A."/>
            <person name="Toth E."/>
            <person name="Tancsics A."/>
            <person name="Boka K."/>
            <person name="Marati G."/>
            <person name="Kriszt B."/>
            <person name="Cserhati M."/>
        </authorList>
    </citation>
    <scope>NUCLEOTIDE SEQUENCE [LARGE SCALE GENOMIC DNA]</scope>
    <source>
        <strain evidence="2 3">JCM 18446</strain>
    </source>
</reference>
<dbReference type="EMBL" id="JBHIRY010000026">
    <property type="protein sequence ID" value="MFB5762875.1"/>
    <property type="molecule type" value="Genomic_DNA"/>
</dbReference>
<proteinExistence type="predicted"/>
<feature type="non-terminal residue" evidence="2">
    <location>
        <position position="1"/>
    </location>
</feature>
<feature type="region of interest" description="Disordered" evidence="1">
    <location>
        <begin position="1"/>
        <end position="21"/>
    </location>
</feature>
<feature type="compositionally biased region" description="Polar residues" evidence="1">
    <location>
        <begin position="1"/>
        <end position="19"/>
    </location>
</feature>